<name>A0A538T921_UNCEI</name>
<dbReference type="Proteomes" id="UP000317716">
    <property type="component" value="Unassembled WGS sequence"/>
</dbReference>
<comment type="caution">
    <text evidence="1">The sequence shown here is derived from an EMBL/GenBank/DDBJ whole genome shotgun (WGS) entry which is preliminary data.</text>
</comment>
<proteinExistence type="predicted"/>
<protein>
    <recommendedName>
        <fullName evidence="3">DUF2779 domain-containing protein</fullName>
    </recommendedName>
</protein>
<evidence type="ECO:0000313" key="1">
    <source>
        <dbReference type="EMBL" id="TMQ60140.1"/>
    </source>
</evidence>
<dbReference type="EMBL" id="VBOS01000029">
    <property type="protein sequence ID" value="TMQ60140.1"/>
    <property type="molecule type" value="Genomic_DNA"/>
</dbReference>
<evidence type="ECO:0000313" key="2">
    <source>
        <dbReference type="Proteomes" id="UP000317716"/>
    </source>
</evidence>
<accession>A0A538T921</accession>
<gene>
    <name evidence="1" type="ORF">E6K72_00800</name>
</gene>
<reference evidence="1 2" key="1">
    <citation type="journal article" date="2019" name="Nat. Microbiol.">
        <title>Mediterranean grassland soil C-N compound turnover is dependent on rainfall and depth, and is mediated by genomically divergent microorganisms.</title>
        <authorList>
            <person name="Diamond S."/>
            <person name="Andeer P.F."/>
            <person name="Li Z."/>
            <person name="Crits-Christoph A."/>
            <person name="Burstein D."/>
            <person name="Anantharaman K."/>
            <person name="Lane K.R."/>
            <person name="Thomas B.C."/>
            <person name="Pan C."/>
            <person name="Northen T.R."/>
            <person name="Banfield J.F."/>
        </authorList>
    </citation>
    <scope>NUCLEOTIDE SEQUENCE [LARGE SCALE GENOMIC DNA]</scope>
    <source>
        <strain evidence="1">WS_2</strain>
    </source>
</reference>
<organism evidence="1 2">
    <name type="scientific">Eiseniibacteriota bacterium</name>
    <dbReference type="NCBI Taxonomy" id="2212470"/>
    <lineage>
        <taxon>Bacteria</taxon>
        <taxon>Candidatus Eiseniibacteriota</taxon>
    </lineage>
</organism>
<evidence type="ECO:0008006" key="3">
    <source>
        <dbReference type="Google" id="ProtNLM"/>
    </source>
</evidence>
<dbReference type="AlphaFoldDB" id="A0A538T921"/>
<sequence>MHLSRTRILNGLQCPKQLWWRVHEPGAAELLRSMPSQWELEEGRKVAELARTHAPGGVLIDIPHGSVRDRVTATEEALGSGARVIYEAAFLAGGVYAQVDILERLDRGFALTEVKSSLSVKPPHLNDLAVQVHVVSASGIDVRAANVMHLNRDCVHPDLTNLFVIEDVTAEAATIAVRLPPRIAALQVALGGSLPDVAIGRHCDDPHPCPFKSRCWPVPLPHELKSLYQSHTQLVDLEAAGYATILDLPPGLDLNAIAERQRRAVQTGRMVVEPGLAEALRVFEPPLAYLDF</sequence>